<dbReference type="NCBIfam" id="TIGR01484">
    <property type="entry name" value="HAD-SF-IIB"/>
    <property type="match status" value="1"/>
</dbReference>
<gene>
    <name evidence="1" type="ORF">QLQ80_00790</name>
</gene>
<keyword evidence="1" id="KW-0378">Hydrolase</keyword>
<dbReference type="AlphaFoldDB" id="A0AAJ1UWH1"/>
<dbReference type="NCBIfam" id="NF045966">
    <property type="entry name" value="YcsE_rel_Pase"/>
    <property type="match status" value="1"/>
</dbReference>
<dbReference type="NCBIfam" id="TIGR00099">
    <property type="entry name" value="Cof-subfamily"/>
    <property type="match status" value="1"/>
</dbReference>
<dbReference type="SFLD" id="SFLDG01140">
    <property type="entry name" value="C2.B:_Phosphomannomutase_and_P"/>
    <property type="match status" value="1"/>
</dbReference>
<dbReference type="RefSeq" id="WP_283827148.1">
    <property type="nucleotide sequence ID" value="NZ_JASDDP010000008.1"/>
</dbReference>
<dbReference type="GO" id="GO:0005829">
    <property type="term" value="C:cytosol"/>
    <property type="evidence" value="ECO:0007669"/>
    <property type="project" value="TreeGrafter"/>
</dbReference>
<reference evidence="1" key="1">
    <citation type="submission" date="2023-05" db="EMBL/GenBank/DDBJ databases">
        <title>Mycoplasma phocimorsus sp. nov., isolated from Scandinavian patients with seal finger or septic arthritis after contact with seals.</title>
        <authorList>
            <person name="Skafte-Holm A."/>
            <person name="Pedersen T.R."/>
            <person name="Froelund M."/>
            <person name="Stegger M."/>
            <person name="Qvortrup K."/>
            <person name="Michaels D.L."/>
            <person name="Brown D.R."/>
            <person name="Jensen J.S."/>
        </authorList>
    </citation>
    <scope>NUCLEOTIDE SEQUENCE</scope>
    <source>
        <strain evidence="1">M5725</strain>
    </source>
</reference>
<dbReference type="SFLD" id="SFLDS00003">
    <property type="entry name" value="Haloacid_Dehalogenase"/>
    <property type="match status" value="1"/>
</dbReference>
<evidence type="ECO:0000313" key="2">
    <source>
        <dbReference type="Proteomes" id="UP001224428"/>
    </source>
</evidence>
<dbReference type="EC" id="3.1.3.-" evidence="1"/>
<dbReference type="EMBL" id="JASDDP010000008">
    <property type="protein sequence ID" value="MDJ1645627.1"/>
    <property type="molecule type" value="Genomic_DNA"/>
</dbReference>
<dbReference type="Gene3D" id="3.40.50.1000">
    <property type="entry name" value="HAD superfamily/HAD-like"/>
    <property type="match status" value="1"/>
</dbReference>
<keyword evidence="2" id="KW-1185">Reference proteome</keyword>
<organism evidence="1 2">
    <name type="scientific">Mycoplasma phocimorsus</name>
    <dbReference type="NCBI Taxonomy" id="3045839"/>
    <lineage>
        <taxon>Bacteria</taxon>
        <taxon>Bacillati</taxon>
        <taxon>Mycoplasmatota</taxon>
        <taxon>Mollicutes</taxon>
        <taxon>Mycoplasmataceae</taxon>
        <taxon>Mycoplasma</taxon>
    </lineage>
</organism>
<dbReference type="Pfam" id="PF08282">
    <property type="entry name" value="Hydrolase_3"/>
    <property type="match status" value="1"/>
</dbReference>
<dbReference type="InterPro" id="IPR006379">
    <property type="entry name" value="HAD-SF_hydro_IIB"/>
</dbReference>
<dbReference type="GO" id="GO:0000287">
    <property type="term" value="F:magnesium ion binding"/>
    <property type="evidence" value="ECO:0007669"/>
    <property type="project" value="TreeGrafter"/>
</dbReference>
<dbReference type="PANTHER" id="PTHR10000:SF8">
    <property type="entry name" value="HAD SUPERFAMILY HYDROLASE-LIKE, TYPE 3"/>
    <property type="match status" value="1"/>
</dbReference>
<comment type="caution">
    <text evidence="1">The sequence shown here is derived from an EMBL/GenBank/DDBJ whole genome shotgun (WGS) entry which is preliminary data.</text>
</comment>
<dbReference type="Proteomes" id="UP001224428">
    <property type="component" value="Unassembled WGS sequence"/>
</dbReference>
<dbReference type="GO" id="GO:0016791">
    <property type="term" value="F:phosphatase activity"/>
    <property type="evidence" value="ECO:0007669"/>
    <property type="project" value="TreeGrafter"/>
</dbReference>
<accession>A0AAJ1UWH1</accession>
<evidence type="ECO:0000313" key="1">
    <source>
        <dbReference type="EMBL" id="MDJ1645627.1"/>
    </source>
</evidence>
<proteinExistence type="predicted"/>
<dbReference type="InterPro" id="IPR023214">
    <property type="entry name" value="HAD_sf"/>
</dbReference>
<dbReference type="InterPro" id="IPR036412">
    <property type="entry name" value="HAD-like_sf"/>
</dbReference>
<protein>
    <submittedName>
        <fullName evidence="1">HAD family hydrolase</fullName>
        <ecNumber evidence="1">3.1.3.-</ecNumber>
    </submittedName>
</protein>
<sequence>MDNKFKKIKLIAFDIDGTLIEYGQHSVKENVLQMLDTLKEKEYKVALVTGRNYITIGDKLDLFEEVDYFIGANGIFVYDVKQKKEIYNDYINLEHVKIIMPKLLDVVDSGYLCDDKHLYISKTLDTTNWFMKQWVDFLKPLDYNIINPDTISIIALTHSDPLQYNKVEQVIKETHLPLSITSTWTRGTFISNKNVDKWTGLDWLAKHLGLTLENVMAFGDGSNDIKMIQHSGIGIAVQGKNYAIDTINKVADYICDSPKEDGPYRFLKENKFI</sequence>
<name>A0AAJ1UWH1_9MOLU</name>
<dbReference type="SUPFAM" id="SSF56784">
    <property type="entry name" value="HAD-like"/>
    <property type="match status" value="1"/>
</dbReference>
<dbReference type="InterPro" id="IPR000150">
    <property type="entry name" value="Cof"/>
</dbReference>
<dbReference type="Gene3D" id="3.30.1240.10">
    <property type="match status" value="1"/>
</dbReference>
<dbReference type="PANTHER" id="PTHR10000">
    <property type="entry name" value="PHOSPHOSERINE PHOSPHATASE"/>
    <property type="match status" value="1"/>
</dbReference>